<dbReference type="OrthoDB" id="4930130at2"/>
<proteinExistence type="predicted"/>
<name>A0A239F1J5_9ACTN</name>
<dbReference type="EMBL" id="FZOF01000006">
    <property type="protein sequence ID" value="SNS50581.1"/>
    <property type="molecule type" value="Genomic_DNA"/>
</dbReference>
<protein>
    <submittedName>
        <fullName evidence="2">Chaperone of endosialidase</fullName>
    </submittedName>
</protein>
<dbReference type="Pfam" id="PF13884">
    <property type="entry name" value="Peptidase_S74"/>
    <property type="match status" value="1"/>
</dbReference>
<evidence type="ECO:0000313" key="3">
    <source>
        <dbReference type="Proteomes" id="UP000198280"/>
    </source>
</evidence>
<dbReference type="Proteomes" id="UP000198280">
    <property type="component" value="Unassembled WGS sequence"/>
</dbReference>
<dbReference type="PROSITE" id="PS51688">
    <property type="entry name" value="ICA"/>
    <property type="match status" value="1"/>
</dbReference>
<organism evidence="2 3">
    <name type="scientific">Actinacidiphila glaucinigra</name>
    <dbReference type="NCBI Taxonomy" id="235986"/>
    <lineage>
        <taxon>Bacteria</taxon>
        <taxon>Bacillati</taxon>
        <taxon>Actinomycetota</taxon>
        <taxon>Actinomycetes</taxon>
        <taxon>Kitasatosporales</taxon>
        <taxon>Streptomycetaceae</taxon>
        <taxon>Actinacidiphila</taxon>
    </lineage>
</organism>
<dbReference type="InterPro" id="IPR030392">
    <property type="entry name" value="S74_ICA"/>
</dbReference>
<evidence type="ECO:0000259" key="1">
    <source>
        <dbReference type="PROSITE" id="PS51688"/>
    </source>
</evidence>
<dbReference type="AlphaFoldDB" id="A0A239F1J5"/>
<sequence>MAITSYPFDAQAVTETQFSQMFREFQDSGVVASYEASGFLVSAGTGMVVNVQPGLAFLRGHFVNSTAIEPVTIPAANTSVRVDRLVLRLDPSLNSIVLAVKQGTAGSTTPPALTQTDTGIYEMTLAEIKVNASVTSITSGDITSTRIIVGTRVGSWATITRPASPRKGQLGFNNSTTTWEFWSGSAWVSLVSSVDWASLTGKPATFTPSTHSHLWADISDRPSSLPPSAHTHDWAQVTGKPTTFVPSAHGHAWTDLTGVPATFAPATHSHSWTSITSKPSTFTPSSHSHSSYLESGDTISWANGSKRVHQDSVSGSGTYYAVWVQGDGTFARNTSSRRFKQNIRDIDIDPEAVLSLRPRVYDRRPKEEGSDDYLRDEFGLIAEEVAETLPEIVTYDEEGRIDALRYDLLGVALLSVVQDQADRIERLEAQLRELAR</sequence>
<gene>
    <name evidence="2" type="ORF">SAMN05216252_106257</name>
</gene>
<keyword evidence="3" id="KW-1185">Reference proteome</keyword>
<evidence type="ECO:0000313" key="2">
    <source>
        <dbReference type="EMBL" id="SNS50581.1"/>
    </source>
</evidence>
<dbReference type="RefSeq" id="WP_089224231.1">
    <property type="nucleotide sequence ID" value="NZ_FZOF01000006.1"/>
</dbReference>
<feature type="domain" description="Peptidase S74" evidence="1">
    <location>
        <begin position="335"/>
        <end position="431"/>
    </location>
</feature>
<accession>A0A239F1J5</accession>
<reference evidence="2 3" key="1">
    <citation type="submission" date="2017-06" db="EMBL/GenBank/DDBJ databases">
        <authorList>
            <person name="Kim H.J."/>
            <person name="Triplett B.A."/>
        </authorList>
    </citation>
    <scope>NUCLEOTIDE SEQUENCE [LARGE SCALE GENOMIC DNA]</scope>
    <source>
        <strain evidence="2 3">CGMCC 4.1858</strain>
    </source>
</reference>